<keyword evidence="4 7" id="KW-0472">Membrane</keyword>
<evidence type="ECO:0000313" key="9">
    <source>
        <dbReference type="EMBL" id="KAH8704795.1"/>
    </source>
</evidence>
<comment type="caution">
    <text evidence="9">The sequence shown here is derived from an EMBL/GenBank/DDBJ whole genome shotgun (WGS) entry which is preliminary data.</text>
</comment>
<feature type="transmembrane region" description="Helical" evidence="7">
    <location>
        <begin position="127"/>
        <end position="146"/>
    </location>
</feature>
<feature type="transmembrane region" description="Helical" evidence="7">
    <location>
        <begin position="205"/>
        <end position="226"/>
    </location>
</feature>
<reference evidence="9" key="1">
    <citation type="submission" date="2021-12" db="EMBL/GenBank/DDBJ databases">
        <title>Convergent genome expansion in fungi linked to evolution of root-endophyte symbiosis.</title>
        <authorList>
            <consortium name="DOE Joint Genome Institute"/>
            <person name="Ke Y.-H."/>
            <person name="Bonito G."/>
            <person name="Liao H.-L."/>
            <person name="Looney B."/>
            <person name="Rojas-Flechas A."/>
            <person name="Nash J."/>
            <person name="Hameed K."/>
            <person name="Schadt C."/>
            <person name="Martin F."/>
            <person name="Crous P.W."/>
            <person name="Miettinen O."/>
            <person name="Magnuson J.K."/>
            <person name="Labbe J."/>
            <person name="Jacobson D."/>
            <person name="Doktycz M.J."/>
            <person name="Veneault-Fourrey C."/>
            <person name="Kuo A."/>
            <person name="Mondo S."/>
            <person name="Calhoun S."/>
            <person name="Riley R."/>
            <person name="Ohm R."/>
            <person name="LaButti K."/>
            <person name="Andreopoulos B."/>
            <person name="Pangilinan J."/>
            <person name="Nolan M."/>
            <person name="Tritt A."/>
            <person name="Clum A."/>
            <person name="Lipzen A."/>
            <person name="Daum C."/>
            <person name="Barry K."/>
            <person name="Grigoriev I.V."/>
            <person name="Vilgalys R."/>
        </authorList>
    </citation>
    <scope>NUCLEOTIDE SEQUENCE</scope>
    <source>
        <strain evidence="9">PMI_201</strain>
    </source>
</reference>
<dbReference type="InterPro" id="IPR049326">
    <property type="entry name" value="Rhodopsin_dom_fungi"/>
</dbReference>
<dbReference type="GeneID" id="70243124"/>
<evidence type="ECO:0000256" key="6">
    <source>
        <dbReference type="SAM" id="MobiDB-lite"/>
    </source>
</evidence>
<evidence type="ECO:0000256" key="2">
    <source>
        <dbReference type="ARBA" id="ARBA00022692"/>
    </source>
</evidence>
<accession>A0AAD4L577</accession>
<evidence type="ECO:0000256" key="7">
    <source>
        <dbReference type="SAM" id="Phobius"/>
    </source>
</evidence>
<evidence type="ECO:0000256" key="4">
    <source>
        <dbReference type="ARBA" id="ARBA00023136"/>
    </source>
</evidence>
<evidence type="ECO:0000256" key="1">
    <source>
        <dbReference type="ARBA" id="ARBA00004141"/>
    </source>
</evidence>
<evidence type="ECO:0000256" key="5">
    <source>
        <dbReference type="ARBA" id="ARBA00038359"/>
    </source>
</evidence>
<comment type="similarity">
    <text evidence="5">Belongs to the SAT4 family.</text>
</comment>
<organism evidence="9 10">
    <name type="scientific">Talaromyces proteolyticus</name>
    <dbReference type="NCBI Taxonomy" id="1131652"/>
    <lineage>
        <taxon>Eukaryota</taxon>
        <taxon>Fungi</taxon>
        <taxon>Dikarya</taxon>
        <taxon>Ascomycota</taxon>
        <taxon>Pezizomycotina</taxon>
        <taxon>Eurotiomycetes</taxon>
        <taxon>Eurotiomycetidae</taxon>
        <taxon>Eurotiales</taxon>
        <taxon>Trichocomaceae</taxon>
        <taxon>Talaromyces</taxon>
        <taxon>Talaromyces sect. Bacilispori</taxon>
    </lineage>
</organism>
<keyword evidence="10" id="KW-1185">Reference proteome</keyword>
<comment type="subcellular location">
    <subcellularLocation>
        <location evidence="1">Membrane</location>
        <topology evidence="1">Multi-pass membrane protein</topology>
    </subcellularLocation>
</comment>
<dbReference type="InterPro" id="IPR052337">
    <property type="entry name" value="SAT4-like"/>
</dbReference>
<feature type="transmembrane region" description="Helical" evidence="7">
    <location>
        <begin position="246"/>
        <end position="273"/>
    </location>
</feature>
<dbReference type="PANTHER" id="PTHR33048">
    <property type="entry name" value="PTH11-LIKE INTEGRAL MEMBRANE PROTEIN (AFU_ORTHOLOGUE AFUA_5G11245)"/>
    <property type="match status" value="1"/>
</dbReference>
<dbReference type="PANTHER" id="PTHR33048:SF96">
    <property type="entry name" value="INTEGRAL MEMBRANE PROTEIN"/>
    <property type="match status" value="1"/>
</dbReference>
<dbReference type="Proteomes" id="UP001201262">
    <property type="component" value="Unassembled WGS sequence"/>
</dbReference>
<feature type="transmembrane region" description="Helical" evidence="7">
    <location>
        <begin position="14"/>
        <end position="38"/>
    </location>
</feature>
<dbReference type="EMBL" id="JAJTJA010000001">
    <property type="protein sequence ID" value="KAH8704795.1"/>
    <property type="molecule type" value="Genomic_DNA"/>
</dbReference>
<name>A0AAD4L577_9EURO</name>
<feature type="transmembrane region" description="Helical" evidence="7">
    <location>
        <begin position="50"/>
        <end position="73"/>
    </location>
</feature>
<keyword evidence="2 7" id="KW-0812">Transmembrane</keyword>
<dbReference type="Pfam" id="PF20684">
    <property type="entry name" value="Fung_rhodopsin"/>
    <property type="match status" value="1"/>
</dbReference>
<dbReference type="RefSeq" id="XP_046077416.1">
    <property type="nucleotide sequence ID" value="XM_046212837.1"/>
</dbReference>
<feature type="domain" description="Rhodopsin" evidence="8">
    <location>
        <begin position="32"/>
        <end position="271"/>
    </location>
</feature>
<sequence length="354" mass="39208">MQDLHDTAAARSRIIFTVSIIFLSLPLIIVSLRCFVRFRLIRAFGWDDSIMTIAVVFNSGFAICAIVGSLHGVGRKLEDFTSSEDITKCLLCWWLAQPMYIFSCILMKLSIAISLLRVTIHRWHRVILYLVMATTVVFGVVIWLLMTLQCQPVQEFWLRDGKGSCIPVDPVIVMFYVYGSIGAACDLCLGILPIFLVWKLQMKRLVKIGLCVILSLGGVVCVSSIVRLPFISMYKSNEVLYNSYLFIVLFIIESGVGIIAGSLSTLVPLFHLLRNGATSVSSSRGRKPKSSRVSNLTPSRDSFKLPKGVSLYWKSDTDDIPLVHVAGDSPGRVGDILDSSQEMLNPGVPISHSA</sequence>
<protein>
    <recommendedName>
        <fullName evidence="8">Rhodopsin domain-containing protein</fullName>
    </recommendedName>
</protein>
<evidence type="ECO:0000259" key="8">
    <source>
        <dbReference type="Pfam" id="PF20684"/>
    </source>
</evidence>
<dbReference type="AlphaFoldDB" id="A0AAD4L577"/>
<feature type="region of interest" description="Disordered" evidence="6">
    <location>
        <begin position="279"/>
        <end position="299"/>
    </location>
</feature>
<gene>
    <name evidence="9" type="ORF">BGW36DRAFT_331747</name>
</gene>
<feature type="transmembrane region" description="Helical" evidence="7">
    <location>
        <begin position="175"/>
        <end position="198"/>
    </location>
</feature>
<evidence type="ECO:0000256" key="3">
    <source>
        <dbReference type="ARBA" id="ARBA00022989"/>
    </source>
</evidence>
<proteinExistence type="inferred from homology"/>
<evidence type="ECO:0000313" key="10">
    <source>
        <dbReference type="Proteomes" id="UP001201262"/>
    </source>
</evidence>
<dbReference type="GO" id="GO:0016020">
    <property type="term" value="C:membrane"/>
    <property type="evidence" value="ECO:0007669"/>
    <property type="project" value="UniProtKB-SubCell"/>
</dbReference>
<keyword evidence="3 7" id="KW-1133">Transmembrane helix</keyword>
<feature type="transmembrane region" description="Helical" evidence="7">
    <location>
        <begin position="93"/>
        <end position="115"/>
    </location>
</feature>